<keyword evidence="2" id="KW-1185">Reference proteome</keyword>
<evidence type="ECO:0000313" key="2">
    <source>
        <dbReference type="Proteomes" id="UP000315289"/>
    </source>
</evidence>
<dbReference type="Pfam" id="PF13531">
    <property type="entry name" value="SBP_bac_11"/>
    <property type="match status" value="1"/>
</dbReference>
<organism evidence="1 2">
    <name type="scientific">Candidatus Nitrosocosmicus arcticus</name>
    <dbReference type="NCBI Taxonomy" id="2035267"/>
    <lineage>
        <taxon>Archaea</taxon>
        <taxon>Nitrososphaerota</taxon>
        <taxon>Nitrososphaeria</taxon>
        <taxon>Nitrososphaerales</taxon>
        <taxon>Nitrososphaeraceae</taxon>
        <taxon>Candidatus Nitrosocosmicus</taxon>
    </lineage>
</organism>
<protein>
    <submittedName>
        <fullName evidence="1">Extracellular solute-binding protein family 1</fullName>
    </submittedName>
</protein>
<sequence>MGQVDAVASYKHEAIARGLPYITLPKEINLGDPVFSDFYKRANYTLEADQKIINGAPVFFSVTIPNTAKNLDGAISFVNFILSKNGSQLLESQGLNPINLTSEGNVSKIPLSLKGLV</sequence>
<dbReference type="Gene3D" id="3.40.190.10">
    <property type="entry name" value="Periplasmic binding protein-like II"/>
    <property type="match status" value="1"/>
</dbReference>
<dbReference type="SUPFAM" id="SSF53850">
    <property type="entry name" value="Periplasmic binding protein-like II"/>
    <property type="match status" value="1"/>
</dbReference>
<comment type="caution">
    <text evidence="1">The sequence shown here is derived from an EMBL/GenBank/DDBJ whole genome shotgun (WGS) entry which is preliminary data.</text>
</comment>
<dbReference type="Proteomes" id="UP000315289">
    <property type="component" value="Unassembled WGS sequence"/>
</dbReference>
<proteinExistence type="predicted"/>
<dbReference type="AlphaFoldDB" id="A0A557SQY1"/>
<reference evidence="1 2" key="1">
    <citation type="journal article" date="2019" name="Front. Microbiol.">
        <title>Ammonia Oxidation by the Arctic Terrestrial Thaumarchaeote Candidatus Nitrosocosmicus arcticus Is Stimulated by Increasing Temperatures.</title>
        <authorList>
            <person name="Alves R.J.E."/>
            <person name="Kerou M."/>
            <person name="Zappe A."/>
            <person name="Bittner R."/>
            <person name="Abby S.S."/>
            <person name="Schmidt H.A."/>
            <person name="Pfeifer K."/>
            <person name="Schleper C."/>
        </authorList>
    </citation>
    <scope>NUCLEOTIDE SEQUENCE [LARGE SCALE GENOMIC DNA]</scope>
    <source>
        <strain evidence="1 2">Kfb</strain>
    </source>
</reference>
<accession>A0A557SQY1</accession>
<name>A0A557SQY1_9ARCH</name>
<gene>
    <name evidence="1" type="ORF">NARC_240006</name>
</gene>
<evidence type="ECO:0000313" key="1">
    <source>
        <dbReference type="EMBL" id="TVP39002.1"/>
    </source>
</evidence>
<dbReference type="EMBL" id="VOAH01000024">
    <property type="protein sequence ID" value="TVP39002.1"/>
    <property type="molecule type" value="Genomic_DNA"/>
</dbReference>